<evidence type="ECO:0000256" key="12">
    <source>
        <dbReference type="ARBA" id="ARBA00026028"/>
    </source>
</evidence>
<sequence length="359" mass="40361">MLEGLLTTLVPLLAPLSVWSSIGDFFNMLMTPLHWAVSGLLVLFHYLWSPLLGTDSGWTWTLAIVCLTVVVRILTIPLFVKQIKSSRNMQLVQPKMRELQKKYAHDRERLGQETMKLYREEGVNPMASCLPLLLQMPIFFALFQVLNGAARAVNPDDAVGSWLQGNSVLVTSLRESTIFGARISDTFLGSPLWEVKVITVVLILLMTATMFFTQLQLMRKNMPKEALEGPFAQQQKIMLYLFPVVFAVGGVNFPVGVLIYWLTSNIWTAGQQFYIIRRNPAPGTEAYTQWEERQRNKGHDPNKMAAEQVRKARHDKGLPDEPAAATTAGGVQRQVVQRQQPRRQTRSQRGGKGGTGPRA</sequence>
<dbReference type="InterPro" id="IPR028055">
    <property type="entry name" value="YidC/Oxa/ALB_C"/>
</dbReference>
<evidence type="ECO:0000256" key="5">
    <source>
        <dbReference type="ARBA" id="ARBA00022475"/>
    </source>
</evidence>
<keyword evidence="21" id="KW-1185">Reference proteome</keyword>
<dbReference type="NCBIfam" id="TIGR03592">
    <property type="entry name" value="yidC_oxa1_cterm"/>
    <property type="match status" value="1"/>
</dbReference>
<evidence type="ECO:0000256" key="6">
    <source>
        <dbReference type="ARBA" id="ARBA00022692"/>
    </source>
</evidence>
<dbReference type="GO" id="GO:0005886">
    <property type="term" value="C:plasma membrane"/>
    <property type="evidence" value="ECO:0007669"/>
    <property type="project" value="UniProtKB-SubCell"/>
</dbReference>
<dbReference type="InterPro" id="IPR001708">
    <property type="entry name" value="YidC/ALB3/OXA1/COX18"/>
</dbReference>
<evidence type="ECO:0000256" key="17">
    <source>
        <dbReference type="SAM" id="MobiDB-lite"/>
    </source>
</evidence>
<dbReference type="PANTHER" id="PTHR12428">
    <property type="entry name" value="OXA1"/>
    <property type="match status" value="1"/>
</dbReference>
<keyword evidence="4" id="KW-0813">Transport</keyword>
<keyword evidence="5" id="KW-1003">Cell membrane</keyword>
<feature type="compositionally biased region" description="Low complexity" evidence="17">
    <location>
        <begin position="329"/>
        <end position="339"/>
    </location>
</feature>
<evidence type="ECO:0000259" key="19">
    <source>
        <dbReference type="Pfam" id="PF02096"/>
    </source>
</evidence>
<feature type="transmembrane region" description="Helical" evidence="18">
    <location>
        <begin position="237"/>
        <end position="262"/>
    </location>
</feature>
<evidence type="ECO:0000256" key="11">
    <source>
        <dbReference type="ARBA" id="ARBA00025034"/>
    </source>
</evidence>
<evidence type="ECO:0000256" key="3">
    <source>
        <dbReference type="ARBA" id="ARBA00015325"/>
    </source>
</evidence>
<dbReference type="GO" id="GO:0015031">
    <property type="term" value="P:protein transport"/>
    <property type="evidence" value="ECO:0007669"/>
    <property type="project" value="UniProtKB-KW"/>
</dbReference>
<keyword evidence="10" id="KW-0143">Chaperone</keyword>
<dbReference type="AlphaFoldDB" id="A0A1G6U5B0"/>
<dbReference type="Proteomes" id="UP000198546">
    <property type="component" value="Chromosome i"/>
</dbReference>
<dbReference type="NCBIfam" id="NF002350">
    <property type="entry name" value="PRK01315.1"/>
    <property type="match status" value="1"/>
</dbReference>
<evidence type="ECO:0000313" key="21">
    <source>
        <dbReference type="Proteomes" id="UP000198546"/>
    </source>
</evidence>
<reference evidence="20 21" key="1">
    <citation type="submission" date="2016-10" db="EMBL/GenBank/DDBJ databases">
        <authorList>
            <person name="de Groot N.N."/>
        </authorList>
    </citation>
    <scope>NUCLEOTIDE SEQUENCE [LARGE SCALE GENOMIC DNA]</scope>
    <source>
        <strain evidence="20 21">MON 2.2</strain>
    </source>
</reference>
<evidence type="ECO:0000256" key="13">
    <source>
        <dbReference type="ARBA" id="ARBA00031538"/>
    </source>
</evidence>
<organism evidence="20 21">
    <name type="scientific">Auraticoccus monumenti</name>
    <dbReference type="NCBI Taxonomy" id="675864"/>
    <lineage>
        <taxon>Bacteria</taxon>
        <taxon>Bacillati</taxon>
        <taxon>Actinomycetota</taxon>
        <taxon>Actinomycetes</taxon>
        <taxon>Propionibacteriales</taxon>
        <taxon>Propionibacteriaceae</taxon>
        <taxon>Auraticoccus</taxon>
    </lineage>
</organism>
<evidence type="ECO:0000256" key="16">
    <source>
        <dbReference type="RuleBase" id="RU003945"/>
    </source>
</evidence>
<evidence type="ECO:0000256" key="8">
    <source>
        <dbReference type="ARBA" id="ARBA00022989"/>
    </source>
</evidence>
<dbReference type="PANTHER" id="PTHR12428:SF65">
    <property type="entry name" value="CYTOCHROME C OXIDASE ASSEMBLY PROTEIN COX18, MITOCHONDRIAL"/>
    <property type="match status" value="1"/>
</dbReference>
<feature type="region of interest" description="Disordered" evidence="17">
    <location>
        <begin position="292"/>
        <end position="359"/>
    </location>
</feature>
<evidence type="ECO:0000256" key="1">
    <source>
        <dbReference type="ARBA" id="ARBA00004651"/>
    </source>
</evidence>
<evidence type="ECO:0000256" key="9">
    <source>
        <dbReference type="ARBA" id="ARBA00023136"/>
    </source>
</evidence>
<comment type="subunit">
    <text evidence="12">Interacts with the Sec translocase complex via SecD. Specifically interacts with transmembrane segments of nascent integral membrane proteins during membrane integration.</text>
</comment>
<keyword evidence="6 16" id="KW-0812">Transmembrane</keyword>
<comment type="subcellular location">
    <subcellularLocation>
        <location evidence="1">Cell membrane</location>
        <topology evidence="1">Multi-pass membrane protein</topology>
    </subcellularLocation>
    <subcellularLocation>
        <location evidence="16">Membrane</location>
        <topology evidence="16">Multi-pass membrane protein</topology>
    </subcellularLocation>
</comment>
<protein>
    <recommendedName>
        <fullName evidence="3">Membrane protein insertase YidC</fullName>
    </recommendedName>
    <alternativeName>
        <fullName evidence="15">Foldase YidC</fullName>
    </alternativeName>
    <alternativeName>
        <fullName evidence="14">Membrane integrase YidC</fullName>
    </alternativeName>
    <alternativeName>
        <fullName evidence="13">Membrane protein YidC</fullName>
    </alternativeName>
</protein>
<evidence type="ECO:0000256" key="18">
    <source>
        <dbReference type="SAM" id="Phobius"/>
    </source>
</evidence>
<keyword evidence="9 18" id="KW-0472">Membrane</keyword>
<dbReference type="GO" id="GO:0032977">
    <property type="term" value="F:membrane insertase activity"/>
    <property type="evidence" value="ECO:0007669"/>
    <property type="project" value="InterPro"/>
</dbReference>
<evidence type="ECO:0000256" key="14">
    <source>
        <dbReference type="ARBA" id="ARBA00033245"/>
    </source>
</evidence>
<feature type="domain" description="Membrane insertase YidC/Oxa/ALB C-terminal" evidence="19">
    <location>
        <begin position="60"/>
        <end position="276"/>
    </location>
</feature>
<feature type="compositionally biased region" description="Basic and acidic residues" evidence="17">
    <location>
        <begin position="292"/>
        <end position="302"/>
    </location>
</feature>
<dbReference type="InterPro" id="IPR047196">
    <property type="entry name" value="YidC_ALB_C"/>
</dbReference>
<feature type="transmembrane region" description="Helical" evidence="18">
    <location>
        <begin position="33"/>
        <end position="52"/>
    </location>
</feature>
<evidence type="ECO:0000256" key="15">
    <source>
        <dbReference type="ARBA" id="ARBA00033342"/>
    </source>
</evidence>
<dbReference type="Pfam" id="PF02096">
    <property type="entry name" value="60KD_IMP"/>
    <property type="match status" value="1"/>
</dbReference>
<dbReference type="GO" id="GO:0051205">
    <property type="term" value="P:protein insertion into membrane"/>
    <property type="evidence" value="ECO:0007669"/>
    <property type="project" value="TreeGrafter"/>
</dbReference>
<dbReference type="CDD" id="cd20070">
    <property type="entry name" value="5TM_YidC_Alb3"/>
    <property type="match status" value="1"/>
</dbReference>
<keyword evidence="8 18" id="KW-1133">Transmembrane helix</keyword>
<dbReference type="EMBL" id="LT629688">
    <property type="protein sequence ID" value="SDD36570.1"/>
    <property type="molecule type" value="Genomic_DNA"/>
</dbReference>
<feature type="transmembrane region" description="Helical" evidence="18">
    <location>
        <begin position="197"/>
        <end position="217"/>
    </location>
</feature>
<evidence type="ECO:0000313" key="20">
    <source>
        <dbReference type="EMBL" id="SDD36570.1"/>
    </source>
</evidence>
<gene>
    <name evidence="20" type="ORF">SAMN04489747_0799</name>
</gene>
<proteinExistence type="inferred from homology"/>
<keyword evidence="7" id="KW-0653">Protein transport</keyword>
<feature type="transmembrane region" description="Helical" evidence="18">
    <location>
        <begin position="6"/>
        <end position="26"/>
    </location>
</feature>
<evidence type="ECO:0000256" key="7">
    <source>
        <dbReference type="ARBA" id="ARBA00022927"/>
    </source>
</evidence>
<evidence type="ECO:0000256" key="2">
    <source>
        <dbReference type="ARBA" id="ARBA00010527"/>
    </source>
</evidence>
<evidence type="ECO:0000256" key="4">
    <source>
        <dbReference type="ARBA" id="ARBA00022448"/>
    </source>
</evidence>
<comment type="similarity">
    <text evidence="2">Belongs to the OXA1/ALB3/YidC family. Type 1 subfamily.</text>
</comment>
<feature type="compositionally biased region" description="Gly residues" evidence="17">
    <location>
        <begin position="350"/>
        <end position="359"/>
    </location>
</feature>
<accession>A0A1G6U5B0</accession>
<evidence type="ECO:0000256" key="10">
    <source>
        <dbReference type="ARBA" id="ARBA00023186"/>
    </source>
</evidence>
<feature type="transmembrane region" description="Helical" evidence="18">
    <location>
        <begin position="58"/>
        <end position="80"/>
    </location>
</feature>
<comment type="function">
    <text evidence="11">Required for the insertion and/or proper folding and/or complex formation of integral membrane proteins into the membrane. Involved in integration of membrane proteins that insert both dependently and independently of the Sec translocase complex, as well as at least some lipoproteins. Aids folding of multispanning membrane proteins.</text>
</comment>
<name>A0A1G6U5B0_9ACTN</name>
<dbReference type="STRING" id="675864.SAMN04489747_0799"/>